<dbReference type="InterPro" id="IPR051571">
    <property type="entry name" value="N-CoR_corepressor"/>
</dbReference>
<dbReference type="Proteomes" id="UP000025227">
    <property type="component" value="Unplaced"/>
</dbReference>
<dbReference type="CDD" id="cd00167">
    <property type="entry name" value="SANT"/>
    <property type="match status" value="1"/>
</dbReference>
<feature type="compositionally biased region" description="Basic and acidic residues" evidence="10">
    <location>
        <begin position="337"/>
        <end position="351"/>
    </location>
</feature>
<dbReference type="SMART" id="SM00717">
    <property type="entry name" value="SANT"/>
    <property type="match status" value="2"/>
</dbReference>
<dbReference type="GO" id="GO:0003677">
    <property type="term" value="F:DNA binding"/>
    <property type="evidence" value="ECO:0007669"/>
    <property type="project" value="UniProtKB-KW"/>
</dbReference>
<keyword evidence="9" id="KW-0175">Coiled coil</keyword>
<keyword evidence="14" id="KW-1185">Reference proteome</keyword>
<evidence type="ECO:0000313" key="15">
    <source>
        <dbReference type="WBParaSite" id="HCON_00070710-00002"/>
    </source>
</evidence>
<comment type="similarity">
    <text evidence="2">Belongs to the N-CoR nuclear receptor corepressors family.</text>
</comment>
<keyword evidence="7" id="KW-0238">DNA-binding</keyword>
<keyword evidence="3" id="KW-0678">Repressor</keyword>
<dbReference type="GO" id="GO:0005654">
    <property type="term" value="C:nucleoplasm"/>
    <property type="evidence" value="ECO:0007669"/>
    <property type="project" value="UniProtKB-ARBA"/>
</dbReference>
<dbReference type="WBParaSite" id="HCON_00070710-00002">
    <property type="protein sequence ID" value="HCON_00070710-00002"/>
    <property type="gene ID" value="HCON_00070710"/>
</dbReference>
<dbReference type="InterPro" id="IPR001005">
    <property type="entry name" value="SANT/Myb"/>
</dbReference>
<feature type="domain" description="HTH myb-type" evidence="13">
    <location>
        <begin position="666"/>
        <end position="701"/>
    </location>
</feature>
<evidence type="ECO:0000256" key="1">
    <source>
        <dbReference type="ARBA" id="ARBA00004123"/>
    </source>
</evidence>
<accession>A0A7I5E8N2</accession>
<feature type="compositionally biased region" description="Basic and acidic residues" evidence="10">
    <location>
        <begin position="154"/>
        <end position="181"/>
    </location>
</feature>
<feature type="region of interest" description="Disordered" evidence="10">
    <location>
        <begin position="337"/>
        <end position="371"/>
    </location>
</feature>
<evidence type="ECO:0000256" key="2">
    <source>
        <dbReference type="ARBA" id="ARBA00010097"/>
    </source>
</evidence>
<keyword evidence="4" id="KW-0479">Metal-binding</keyword>
<evidence type="ECO:0000256" key="10">
    <source>
        <dbReference type="SAM" id="MobiDB-lite"/>
    </source>
</evidence>
<dbReference type="InterPro" id="IPR017930">
    <property type="entry name" value="Myb_dom"/>
</dbReference>
<evidence type="ECO:0000256" key="5">
    <source>
        <dbReference type="ARBA" id="ARBA00022771"/>
    </source>
</evidence>
<dbReference type="OMA" id="KFEMEIH"/>
<evidence type="ECO:0000256" key="7">
    <source>
        <dbReference type="ARBA" id="ARBA00023125"/>
    </source>
</evidence>
<feature type="region of interest" description="Disordered" evidence="10">
    <location>
        <begin position="68"/>
        <end position="185"/>
    </location>
</feature>
<dbReference type="InterPro" id="IPR009057">
    <property type="entry name" value="Homeodomain-like_sf"/>
</dbReference>
<evidence type="ECO:0000256" key="6">
    <source>
        <dbReference type="ARBA" id="ARBA00022833"/>
    </source>
</evidence>
<feature type="compositionally biased region" description="Basic and acidic residues" evidence="10">
    <location>
        <begin position="123"/>
        <end position="132"/>
    </location>
</feature>
<dbReference type="PROSITE" id="PS51293">
    <property type="entry name" value="SANT"/>
    <property type="match status" value="1"/>
</dbReference>
<keyword evidence="8" id="KW-0539">Nucleus</keyword>
<feature type="region of interest" description="Disordered" evidence="10">
    <location>
        <begin position="1"/>
        <end position="25"/>
    </location>
</feature>
<reference evidence="15" key="1">
    <citation type="submission" date="2020-12" db="UniProtKB">
        <authorList>
            <consortium name="WormBaseParasite"/>
        </authorList>
    </citation>
    <scope>IDENTIFICATION</scope>
    <source>
        <strain evidence="15">MHco3</strain>
    </source>
</reference>
<dbReference type="GO" id="GO:0000785">
    <property type="term" value="C:chromatin"/>
    <property type="evidence" value="ECO:0007669"/>
    <property type="project" value="TreeGrafter"/>
</dbReference>
<feature type="region of interest" description="Disordered" evidence="10">
    <location>
        <begin position="1479"/>
        <end position="1540"/>
    </location>
</feature>
<dbReference type="FunFam" id="1.10.10.60:FF:000012">
    <property type="entry name" value="Metastasis-associated 1 family, member 3"/>
    <property type="match status" value="1"/>
</dbReference>
<dbReference type="GO" id="GO:0006357">
    <property type="term" value="P:regulation of transcription by RNA polymerase II"/>
    <property type="evidence" value="ECO:0007669"/>
    <property type="project" value="TreeGrafter"/>
</dbReference>
<sequence length="1600" mass="178806">MFPTGGGSSQTMAQETAAPQPRPGLDLFRAFASLTAQNSHSHQPTNQFIASLGQPSVHAAQLAAQQHSPSTSLLQQGISRQTVPHQETHAEQSNQPIRDDFHRRPSLMSNFFPPHLSHQQGTSRDEANHLDVDTSGNFAGIKIDPSPGGSTALSDREIEEQAEKKATSDRLESIEKDRKQADQQVEALTKRRERLKNVKKESEQEVKETVNGEVDERENVPLWQRIIAENKRKSPIKTRLVVKRPAQEACFYEPCNAPGMIELLKRQKVFEPKLRQTIILRQRVKLECYRYNDETYNSCMRDYLRKLERWENSPKKVARDLKNREIFERAFPEMKRSREEKERSCRTDRISLRGQDGVDEQPAPSEKGQVDEEYKMRNAAAIPPLIVNESPIRPRFFDNKHAIIKNAAAENKNWIETFLSSWSDDEKKLFRERLSAVGKNYANIAMFLENKTVKDCVLYYYLCKKRENFKAVIPKRKRKLAKTYKPPTMPTAEELAMYQLVPQDALTEAQSSASQDSMCVMCQLRIDPTTNPGRVLTRSNYEMYGIDARKQGADCKICTKCKDEVLKIRNSGRCMVKVCASGKRKVKATKAMPAKWRQMDDRQRSFMLAHLSIPREIVKCCGPCFKRISKKLDMLFAGDLQDEMAKFEMEIHQTWQSGEISRLQNLVAQFGTNWSTISEQMQGRSADDCRLQYETLCKKEEEEEEDFEEDADNFKCDRHEDDIAMEEDTQDVPESSVITVQDGDLDVDITEVPTTSNATVFDISSLDVKPKEECQPLVEQSSISTGLVKGSITAGTPFRPPSVSIIEQPPSVPQLTANAAAAAVTSQPSTTPTLLGGFDQNTLMQIHQLFGGDESRTRAILEQYQQQQRTYQQYQQQLVQQQPSMDQLYLTYSQLSEADLNRIYPTVDLATRCVIEFILQHKKQTATLQMRQQHAAMLGHIQAKQLEARQLEQQRQEQRLQQEKQRQIDAARKQLQEQIKHHDITAANIDKNTIAMVHRVGEINQSLQTASLTQLQRQQLLLEYSSQSAKCSSLQTMAQNHRLQRTQLQNQLDALNAGSGSAAAVASMSLSASPMVMRTHDPSMLLDDEQRLREEIEKIDEDIRGMEKQVRRLEEEERTYQKKKIQAEQMITSAFRINSTMQDFQAKQELKEAQDNMRVVEHSRLTFQKKLDNLRENRELLMRQQRMLLNSGSTSGVIVGGSGSISKGVVKDFTQAQQQQQAVKPVQPPTTISLAAQAQAQQFHLQMQQQQHKNLIGIRQPTADSKPPTSAHSPWPGTSTNKDRDSSPWSDNKRNFNNVMDRVVHEEVTNSHAAAQAAHAATHSSVAPPEIRRKSGLEMLNIPPVSVARHPQRRPTSPTSGAVGIQRPAMNRAARSIMGGVPSYGALVVNTSHGATGSPQMSSQHMSPSVSASSSTATNVYAHFQQSLNACSPANQLNKTQPMASPAMCVPKTEASPAVVQPLASPALPSTSGVLSSVSAFQEPTTSTSTAMPPPPTLSFLATSTVSGPPTYEPISPDDGAPTSPVSRAEAPSTSVASSQGSRMFSALDFDFPLAVAPSSTAPPPLPPSLAPPLAELLRTAGSEPIATAMTFEPLSDDDD</sequence>
<feature type="coiled-coil region" evidence="9">
    <location>
        <begin position="1164"/>
        <end position="1191"/>
    </location>
</feature>
<feature type="compositionally biased region" description="Polar residues" evidence="10">
    <location>
        <begin position="68"/>
        <end position="96"/>
    </location>
</feature>
<dbReference type="PROSITE" id="PS50090">
    <property type="entry name" value="MYB_LIKE"/>
    <property type="match status" value="1"/>
</dbReference>
<evidence type="ECO:0000313" key="14">
    <source>
        <dbReference type="Proteomes" id="UP000025227"/>
    </source>
</evidence>
<keyword evidence="5" id="KW-0863">Zinc-finger</keyword>
<evidence type="ECO:0000256" key="4">
    <source>
        <dbReference type="ARBA" id="ARBA00022723"/>
    </source>
</evidence>
<dbReference type="SUPFAM" id="SSF46689">
    <property type="entry name" value="Homeodomain-like"/>
    <property type="match status" value="2"/>
</dbReference>
<keyword evidence="6" id="KW-0862">Zinc</keyword>
<feature type="coiled-coil region" evidence="9">
    <location>
        <begin position="941"/>
        <end position="981"/>
    </location>
</feature>
<feature type="region of interest" description="Disordered" evidence="10">
    <location>
        <begin position="1260"/>
        <end position="1295"/>
    </location>
</feature>
<feature type="domain" description="Myb-like" evidence="11">
    <location>
        <begin position="655"/>
        <end position="697"/>
    </location>
</feature>
<evidence type="ECO:0000256" key="9">
    <source>
        <dbReference type="SAM" id="Coils"/>
    </source>
</evidence>
<dbReference type="OrthoDB" id="10258692at2759"/>
<dbReference type="PROSITE" id="PS51294">
    <property type="entry name" value="HTH_MYB"/>
    <property type="match status" value="1"/>
</dbReference>
<dbReference type="PANTHER" id="PTHR13992:SF39">
    <property type="entry name" value="SMRTER, ISOFORM G"/>
    <property type="match status" value="1"/>
</dbReference>
<evidence type="ECO:0000256" key="3">
    <source>
        <dbReference type="ARBA" id="ARBA00022491"/>
    </source>
</evidence>
<evidence type="ECO:0000259" key="11">
    <source>
        <dbReference type="PROSITE" id="PS50090"/>
    </source>
</evidence>
<proteinExistence type="inferred from homology"/>
<dbReference type="Pfam" id="PF00249">
    <property type="entry name" value="Myb_DNA-binding"/>
    <property type="match status" value="2"/>
</dbReference>
<evidence type="ECO:0000259" key="13">
    <source>
        <dbReference type="PROSITE" id="PS51294"/>
    </source>
</evidence>
<organism evidence="14 15">
    <name type="scientific">Haemonchus contortus</name>
    <name type="common">Barber pole worm</name>
    <dbReference type="NCBI Taxonomy" id="6289"/>
    <lineage>
        <taxon>Eukaryota</taxon>
        <taxon>Metazoa</taxon>
        <taxon>Ecdysozoa</taxon>
        <taxon>Nematoda</taxon>
        <taxon>Chromadorea</taxon>
        <taxon>Rhabditida</taxon>
        <taxon>Rhabditina</taxon>
        <taxon>Rhabditomorpha</taxon>
        <taxon>Strongyloidea</taxon>
        <taxon>Trichostrongylidae</taxon>
        <taxon>Haemonchus</taxon>
    </lineage>
</organism>
<name>A0A7I5E8N2_HAECO</name>
<feature type="compositionally biased region" description="Basic and acidic residues" evidence="10">
    <location>
        <begin position="1281"/>
        <end position="1294"/>
    </location>
</feature>
<feature type="coiled-coil region" evidence="9">
    <location>
        <begin position="1089"/>
        <end position="1133"/>
    </location>
</feature>
<evidence type="ECO:0000256" key="8">
    <source>
        <dbReference type="ARBA" id="ARBA00023242"/>
    </source>
</evidence>
<dbReference type="PANTHER" id="PTHR13992">
    <property type="entry name" value="NUCLEAR RECEPTOR CO-REPRESSOR RELATED NCOR"/>
    <property type="match status" value="1"/>
</dbReference>
<feature type="domain" description="SANT" evidence="12">
    <location>
        <begin position="417"/>
        <end position="468"/>
    </location>
</feature>
<dbReference type="InterPro" id="IPR017884">
    <property type="entry name" value="SANT_dom"/>
</dbReference>
<comment type="subcellular location">
    <subcellularLocation>
        <location evidence="1">Nucleus</location>
    </subcellularLocation>
</comment>
<dbReference type="GO" id="GO:0008270">
    <property type="term" value="F:zinc ion binding"/>
    <property type="evidence" value="ECO:0007669"/>
    <property type="project" value="UniProtKB-KW"/>
</dbReference>
<feature type="compositionally biased region" description="Polar residues" evidence="10">
    <location>
        <begin position="1267"/>
        <end position="1280"/>
    </location>
</feature>
<evidence type="ECO:0000259" key="12">
    <source>
        <dbReference type="PROSITE" id="PS51293"/>
    </source>
</evidence>
<dbReference type="GO" id="GO:0032991">
    <property type="term" value="C:protein-containing complex"/>
    <property type="evidence" value="ECO:0007669"/>
    <property type="project" value="UniProtKB-ARBA"/>
</dbReference>
<feature type="coiled-coil region" evidence="9">
    <location>
        <begin position="690"/>
        <end position="717"/>
    </location>
</feature>
<dbReference type="Gene3D" id="1.10.10.60">
    <property type="entry name" value="Homeodomain-like"/>
    <property type="match status" value="2"/>
</dbReference>
<protein>
    <submittedName>
        <fullName evidence="15">SANT domain-containing protein</fullName>
    </submittedName>
</protein>